<dbReference type="PROSITE" id="PS50206">
    <property type="entry name" value="RHODANESE_3"/>
    <property type="match status" value="1"/>
</dbReference>
<dbReference type="SMART" id="SM00450">
    <property type="entry name" value="RHOD"/>
    <property type="match status" value="1"/>
</dbReference>
<organism evidence="3 4">
    <name type="scientific">Roseateles subflavus</name>
    <dbReference type="NCBI Taxonomy" id="3053353"/>
    <lineage>
        <taxon>Bacteria</taxon>
        <taxon>Pseudomonadati</taxon>
        <taxon>Pseudomonadota</taxon>
        <taxon>Betaproteobacteria</taxon>
        <taxon>Burkholderiales</taxon>
        <taxon>Sphaerotilaceae</taxon>
        <taxon>Roseateles</taxon>
    </lineage>
</organism>
<dbReference type="EMBL" id="JASVDS010000002">
    <property type="protein sequence ID" value="MDL5031444.1"/>
    <property type="molecule type" value="Genomic_DNA"/>
</dbReference>
<dbReference type="PANTHER" id="PTHR43031:SF1">
    <property type="entry name" value="PYRIDINE NUCLEOTIDE-DISULPHIDE OXIDOREDUCTASE"/>
    <property type="match status" value="1"/>
</dbReference>
<comment type="caution">
    <text evidence="3">The sequence shown here is derived from an EMBL/GenBank/DDBJ whole genome shotgun (WGS) entry which is preliminary data.</text>
</comment>
<dbReference type="InterPro" id="IPR036873">
    <property type="entry name" value="Rhodanese-like_dom_sf"/>
</dbReference>
<feature type="region of interest" description="Disordered" evidence="1">
    <location>
        <begin position="14"/>
        <end position="34"/>
    </location>
</feature>
<name>A0ABT7LF16_9BURK</name>
<proteinExistence type="predicted"/>
<dbReference type="RefSeq" id="WP_285981576.1">
    <property type="nucleotide sequence ID" value="NZ_JASVDS010000002.1"/>
</dbReference>
<dbReference type="Pfam" id="PF00581">
    <property type="entry name" value="Rhodanese"/>
    <property type="match status" value="1"/>
</dbReference>
<dbReference type="InterPro" id="IPR001763">
    <property type="entry name" value="Rhodanese-like_dom"/>
</dbReference>
<evidence type="ECO:0000313" key="4">
    <source>
        <dbReference type="Proteomes" id="UP001238603"/>
    </source>
</evidence>
<evidence type="ECO:0000313" key="3">
    <source>
        <dbReference type="EMBL" id="MDL5031444.1"/>
    </source>
</evidence>
<protein>
    <submittedName>
        <fullName evidence="3">Rhodanese-like domain-containing protein</fullName>
    </submittedName>
</protein>
<dbReference type="CDD" id="cd00158">
    <property type="entry name" value="RHOD"/>
    <property type="match status" value="1"/>
</dbReference>
<accession>A0ABT7LF16</accession>
<dbReference type="Gene3D" id="3.40.250.10">
    <property type="entry name" value="Rhodanese-like domain"/>
    <property type="match status" value="1"/>
</dbReference>
<evidence type="ECO:0000259" key="2">
    <source>
        <dbReference type="PROSITE" id="PS50206"/>
    </source>
</evidence>
<dbReference type="Proteomes" id="UP001238603">
    <property type="component" value="Unassembled WGS sequence"/>
</dbReference>
<keyword evidence="4" id="KW-1185">Reference proteome</keyword>
<reference evidence="3 4" key="1">
    <citation type="submission" date="2023-06" db="EMBL/GenBank/DDBJ databases">
        <title>Pelomonas sp. APW6 16S ribosomal RNA gene genome sequencing and assembly.</title>
        <authorList>
            <person name="Woo H."/>
        </authorList>
    </citation>
    <scope>NUCLEOTIDE SEQUENCE [LARGE SCALE GENOMIC DNA]</scope>
    <source>
        <strain evidence="3 4">APW6</strain>
    </source>
</reference>
<feature type="domain" description="Rhodanese" evidence="2">
    <location>
        <begin position="42"/>
        <end position="125"/>
    </location>
</feature>
<sequence>MMLWVSQLHWPEPLPDLQVEPPPPDDTDRAMAPDWPRDAVRIDVRSYGEFMAGHLPGAHSLPLPRLMELMPALQLRPDTPLLVYCATGARSELAAAALRRQGWQQVYYGGGALELAGRLHEPLLRGM</sequence>
<dbReference type="SUPFAM" id="SSF52821">
    <property type="entry name" value="Rhodanese/Cell cycle control phosphatase"/>
    <property type="match status" value="1"/>
</dbReference>
<gene>
    <name evidence="3" type="ORF">QRD43_05945</name>
</gene>
<dbReference type="InterPro" id="IPR050229">
    <property type="entry name" value="GlpE_sulfurtransferase"/>
</dbReference>
<dbReference type="PANTHER" id="PTHR43031">
    <property type="entry name" value="FAD-DEPENDENT OXIDOREDUCTASE"/>
    <property type="match status" value="1"/>
</dbReference>
<evidence type="ECO:0000256" key="1">
    <source>
        <dbReference type="SAM" id="MobiDB-lite"/>
    </source>
</evidence>